<evidence type="ECO:0000256" key="7">
    <source>
        <dbReference type="ARBA" id="ARBA00023053"/>
    </source>
</evidence>
<evidence type="ECO:0000256" key="3">
    <source>
        <dbReference type="ARBA" id="ARBA00022448"/>
    </source>
</evidence>
<feature type="transmembrane region" description="Helical" evidence="12">
    <location>
        <begin position="268"/>
        <end position="291"/>
    </location>
</feature>
<evidence type="ECO:0000256" key="10">
    <source>
        <dbReference type="ARBA" id="ARBA00023201"/>
    </source>
</evidence>
<dbReference type="OrthoDB" id="9789704at2"/>
<sequence>MHAADWVVILFYFLVMVIIGVWSFNMVKGSGDYFVAGGRLPWWLSGASHHVSGYSGVVFTAYAAIAYSYGFTIYLWWAVAITISVILGAHLIAPRWARLRMKRNIESPLEYLSIRYNLPAQQVMAWSGVLLKVFDVGAKWTAIAILLNGFTGIPILTGILLSGGVSLLYITIGGLWADVWNDFAQFVVQVIAGTVLFVVVLSKLGGIGAAWTAWDELPPGNSQLFNEPYGVGFFLAFIFISFFSYNGGTWNLAQRYIAAPSGPEAKKAAYFSAFLYLIWPLIMFFPMWMSPIFFPNLENPDQVYVKLTQEFLPAGLVGLVLAGLFAATMSMTSGDINAVSAVITRDILPVVSNKIRGMDQTASLRLARYTTLIFTLLTLIIGMNADDFGGVLGLVISWFGALIGPVSIPMLLGLLPAFKHSDSTAALSSIAAGLITFIAFKYGFTEASEAVEVSAPLLASLVVYVGMGWFNRHKPVPEEVEQLLATLQDDSPSLDQPAVKA</sequence>
<feature type="transmembrane region" description="Helical" evidence="12">
    <location>
        <begin position="366"/>
        <end position="385"/>
    </location>
</feature>
<feature type="transmembrane region" description="Helical" evidence="12">
    <location>
        <begin position="153"/>
        <end position="177"/>
    </location>
</feature>
<evidence type="ECO:0000256" key="5">
    <source>
        <dbReference type="ARBA" id="ARBA00022692"/>
    </source>
</evidence>
<keyword evidence="3" id="KW-0813">Transport</keyword>
<reference evidence="13 14" key="1">
    <citation type="submission" date="2018-03" db="EMBL/GenBank/DDBJ databases">
        <title>Genomic Encyclopedia of Archaeal and Bacterial Type Strains, Phase II (KMG-II): from individual species to whole genera.</title>
        <authorList>
            <person name="Goeker M."/>
        </authorList>
    </citation>
    <scope>NUCLEOTIDE SEQUENCE [LARGE SCALE GENOMIC DNA]</scope>
    <source>
        <strain evidence="13 14">DSM 44946</strain>
    </source>
</reference>
<keyword evidence="5 12" id="KW-0812">Transmembrane</keyword>
<dbReference type="EMBL" id="PVNE01000007">
    <property type="protein sequence ID" value="PRX41341.1"/>
    <property type="molecule type" value="Genomic_DNA"/>
</dbReference>
<dbReference type="InterPro" id="IPR038377">
    <property type="entry name" value="Na/Glc_symporter_sf"/>
</dbReference>
<evidence type="ECO:0000256" key="4">
    <source>
        <dbReference type="ARBA" id="ARBA00022475"/>
    </source>
</evidence>
<evidence type="ECO:0000256" key="8">
    <source>
        <dbReference type="ARBA" id="ARBA00023065"/>
    </source>
</evidence>
<dbReference type="RefSeq" id="WP_106344688.1">
    <property type="nucleotide sequence ID" value="NZ_PVNE01000007.1"/>
</dbReference>
<proteinExistence type="inferred from homology"/>
<evidence type="ECO:0000256" key="2">
    <source>
        <dbReference type="ARBA" id="ARBA00006434"/>
    </source>
</evidence>
<evidence type="ECO:0000256" key="6">
    <source>
        <dbReference type="ARBA" id="ARBA00022989"/>
    </source>
</evidence>
<keyword evidence="10" id="KW-0739">Sodium transport</keyword>
<feature type="transmembrane region" description="Helical" evidence="12">
    <location>
        <begin position="450"/>
        <end position="470"/>
    </location>
</feature>
<dbReference type="Pfam" id="PF00474">
    <property type="entry name" value="SSF"/>
    <property type="match status" value="1"/>
</dbReference>
<feature type="transmembrane region" description="Helical" evidence="12">
    <location>
        <begin position="123"/>
        <end position="147"/>
    </location>
</feature>
<evidence type="ECO:0000313" key="14">
    <source>
        <dbReference type="Proteomes" id="UP000237797"/>
    </source>
</evidence>
<keyword evidence="7" id="KW-0915">Sodium</keyword>
<dbReference type="PANTHER" id="PTHR42985:SF40">
    <property type="entry name" value="LD47995P-RELATED"/>
    <property type="match status" value="1"/>
</dbReference>
<feature type="transmembrane region" description="Helical" evidence="12">
    <location>
        <begin position="6"/>
        <end position="27"/>
    </location>
</feature>
<comment type="subcellular location">
    <subcellularLocation>
        <location evidence="1">Cell membrane</location>
        <topology evidence="1">Multi-pass membrane protein</topology>
    </subcellularLocation>
</comment>
<feature type="transmembrane region" description="Helical" evidence="12">
    <location>
        <begin position="311"/>
        <end position="329"/>
    </location>
</feature>
<dbReference type="GO" id="GO:0006814">
    <property type="term" value="P:sodium ion transport"/>
    <property type="evidence" value="ECO:0007669"/>
    <property type="project" value="UniProtKB-KW"/>
</dbReference>
<protein>
    <submittedName>
        <fullName evidence="13">SSS family transporter</fullName>
    </submittedName>
</protein>
<dbReference type="CDD" id="cd11477">
    <property type="entry name" value="SLC5sbd_u1"/>
    <property type="match status" value="1"/>
</dbReference>
<evidence type="ECO:0000256" key="9">
    <source>
        <dbReference type="ARBA" id="ARBA00023136"/>
    </source>
</evidence>
<feature type="transmembrane region" description="Helical" evidence="12">
    <location>
        <begin position="229"/>
        <end position="247"/>
    </location>
</feature>
<accession>A0A2T0LGD9</accession>
<evidence type="ECO:0000256" key="11">
    <source>
        <dbReference type="RuleBase" id="RU362091"/>
    </source>
</evidence>
<name>A0A2T0LGD9_9BACL</name>
<dbReference type="Gene3D" id="1.20.1730.10">
    <property type="entry name" value="Sodium/glucose cotransporter"/>
    <property type="match status" value="1"/>
</dbReference>
<evidence type="ECO:0000256" key="1">
    <source>
        <dbReference type="ARBA" id="ARBA00004651"/>
    </source>
</evidence>
<feature type="transmembrane region" description="Helical" evidence="12">
    <location>
        <begin position="186"/>
        <end position="209"/>
    </location>
</feature>
<dbReference type="InterPro" id="IPR051163">
    <property type="entry name" value="Sodium:Solute_Symporter_SSF"/>
</dbReference>
<dbReference type="PROSITE" id="PS50283">
    <property type="entry name" value="NA_SOLUT_SYMP_3"/>
    <property type="match status" value="1"/>
</dbReference>
<dbReference type="GO" id="GO:0015293">
    <property type="term" value="F:symporter activity"/>
    <property type="evidence" value="ECO:0007669"/>
    <property type="project" value="TreeGrafter"/>
</dbReference>
<keyword evidence="6 12" id="KW-1133">Transmembrane helix</keyword>
<dbReference type="PANTHER" id="PTHR42985">
    <property type="entry name" value="SODIUM-COUPLED MONOCARBOXYLATE TRANSPORTER"/>
    <property type="match status" value="1"/>
</dbReference>
<evidence type="ECO:0000256" key="12">
    <source>
        <dbReference type="SAM" id="Phobius"/>
    </source>
</evidence>
<feature type="transmembrane region" description="Helical" evidence="12">
    <location>
        <begin position="424"/>
        <end position="444"/>
    </location>
</feature>
<gene>
    <name evidence="13" type="ORF">CLV97_107107</name>
</gene>
<feature type="transmembrane region" description="Helical" evidence="12">
    <location>
        <begin position="391"/>
        <end position="412"/>
    </location>
</feature>
<comment type="similarity">
    <text evidence="2 11">Belongs to the sodium:solute symporter (SSF) (TC 2.A.21) family.</text>
</comment>
<dbReference type="Proteomes" id="UP000237797">
    <property type="component" value="Unassembled WGS sequence"/>
</dbReference>
<dbReference type="GO" id="GO:0005886">
    <property type="term" value="C:plasma membrane"/>
    <property type="evidence" value="ECO:0007669"/>
    <property type="project" value="UniProtKB-SubCell"/>
</dbReference>
<keyword evidence="9 12" id="KW-0472">Membrane</keyword>
<comment type="caution">
    <text evidence="13">The sequence shown here is derived from an EMBL/GenBank/DDBJ whole genome shotgun (WGS) entry which is preliminary data.</text>
</comment>
<keyword evidence="8" id="KW-0406">Ion transport</keyword>
<dbReference type="AlphaFoldDB" id="A0A2T0LGD9"/>
<keyword evidence="4" id="KW-1003">Cell membrane</keyword>
<keyword evidence="14" id="KW-1185">Reference proteome</keyword>
<evidence type="ECO:0000313" key="13">
    <source>
        <dbReference type="EMBL" id="PRX41341.1"/>
    </source>
</evidence>
<organism evidence="13 14">
    <name type="scientific">Planifilum fimeticola</name>
    <dbReference type="NCBI Taxonomy" id="201975"/>
    <lineage>
        <taxon>Bacteria</taxon>
        <taxon>Bacillati</taxon>
        <taxon>Bacillota</taxon>
        <taxon>Bacilli</taxon>
        <taxon>Bacillales</taxon>
        <taxon>Thermoactinomycetaceae</taxon>
        <taxon>Planifilum</taxon>
    </lineage>
</organism>
<dbReference type="InterPro" id="IPR001734">
    <property type="entry name" value="Na/solute_symporter"/>
</dbReference>
<feature type="transmembrane region" description="Helical" evidence="12">
    <location>
        <begin position="73"/>
        <end position="93"/>
    </location>
</feature>